<reference evidence="3" key="1">
    <citation type="submission" date="2016-10" db="EMBL/GenBank/DDBJ databases">
        <authorList>
            <person name="Varghese N."/>
            <person name="Submissions S."/>
        </authorList>
    </citation>
    <scope>NUCLEOTIDE SEQUENCE [LARGE SCALE GENOMIC DNA]</scope>
    <source>
        <strain evidence="3">EPL6</strain>
    </source>
</reference>
<evidence type="ECO:0000313" key="3">
    <source>
        <dbReference type="Proteomes" id="UP000198552"/>
    </source>
</evidence>
<accession>A0A1G9S884</accession>
<keyword evidence="1" id="KW-0812">Transmembrane</keyword>
<protein>
    <submittedName>
        <fullName evidence="2">Uncharacterized protein</fullName>
    </submittedName>
</protein>
<organism evidence="2 3">
    <name type="scientific">Oryzisolibacter propanilivorax</name>
    <dbReference type="NCBI Taxonomy" id="1527607"/>
    <lineage>
        <taxon>Bacteria</taxon>
        <taxon>Pseudomonadati</taxon>
        <taxon>Pseudomonadota</taxon>
        <taxon>Betaproteobacteria</taxon>
        <taxon>Burkholderiales</taxon>
        <taxon>Comamonadaceae</taxon>
        <taxon>Oryzisolibacter</taxon>
    </lineage>
</organism>
<dbReference type="AlphaFoldDB" id="A0A1G9S884"/>
<dbReference type="OrthoDB" id="8811056at2"/>
<dbReference type="Proteomes" id="UP000198552">
    <property type="component" value="Unassembled WGS sequence"/>
</dbReference>
<dbReference type="RefSeq" id="WP_091568853.1">
    <property type="nucleotide sequence ID" value="NZ_FNHP01000004.1"/>
</dbReference>
<evidence type="ECO:0000256" key="1">
    <source>
        <dbReference type="SAM" id="Phobius"/>
    </source>
</evidence>
<keyword evidence="1" id="KW-1133">Transmembrane helix</keyword>
<sequence length="218" mass="23108">MKHRRPRHGRPAPGPAAARAAAGGAQARARLGAWLGFGPLALVVGLRWVLDWLQGRADAPPAWPLAPFVGTQDPWGWLHTTGWALMALAALLLAGRLVYRRFGARALLRLLAGLWIAAALAACAAQLAHFLNLRGLVPQPAPLAARVLGSRAVAPSLHGAGGTLLVLQLRDEPGTQQALVDDRQAAALPAGQALALHWARGRWWGRYVTGWQAVPATP</sequence>
<dbReference type="STRING" id="1527607.SAMN05428957_104134"/>
<feature type="transmembrane region" description="Helical" evidence="1">
    <location>
        <begin position="31"/>
        <end position="50"/>
    </location>
</feature>
<dbReference type="EMBL" id="FNHP01000004">
    <property type="protein sequence ID" value="SDM30985.1"/>
    <property type="molecule type" value="Genomic_DNA"/>
</dbReference>
<keyword evidence="1" id="KW-0472">Membrane</keyword>
<feature type="transmembrane region" description="Helical" evidence="1">
    <location>
        <begin position="106"/>
        <end position="131"/>
    </location>
</feature>
<evidence type="ECO:0000313" key="2">
    <source>
        <dbReference type="EMBL" id="SDM30985.1"/>
    </source>
</evidence>
<proteinExistence type="predicted"/>
<feature type="transmembrane region" description="Helical" evidence="1">
    <location>
        <begin position="75"/>
        <end position="94"/>
    </location>
</feature>
<gene>
    <name evidence="2" type="ORF">SAMN05428957_104134</name>
</gene>
<name>A0A1G9S884_9BURK</name>
<keyword evidence="3" id="KW-1185">Reference proteome</keyword>